<dbReference type="KEGG" id="cmav:ABHF33_08750"/>
<dbReference type="InterPro" id="IPR011990">
    <property type="entry name" value="TPR-like_helical_dom_sf"/>
</dbReference>
<dbReference type="SMART" id="SM00028">
    <property type="entry name" value="TPR"/>
    <property type="match status" value="6"/>
</dbReference>
<dbReference type="PANTHER" id="PTHR45138">
    <property type="entry name" value="REGULATORY COMPONENTS OF SENSORY TRANSDUCTION SYSTEM"/>
    <property type="match status" value="1"/>
</dbReference>
<dbReference type="CDD" id="cd01949">
    <property type="entry name" value="GGDEF"/>
    <property type="match status" value="1"/>
</dbReference>
<protein>
    <recommendedName>
        <fullName evidence="1">diguanylate cyclase</fullName>
        <ecNumber evidence="1">2.7.7.65</ecNumber>
    </recommendedName>
</protein>
<dbReference type="EC" id="2.7.7.65" evidence="1"/>
<dbReference type="AlphaFoldDB" id="A0AAU7F504"/>
<proteinExistence type="predicted"/>
<dbReference type="InterPro" id="IPR000160">
    <property type="entry name" value="GGDEF_dom"/>
</dbReference>
<dbReference type="GO" id="GO:0052621">
    <property type="term" value="F:diguanylate cyclase activity"/>
    <property type="evidence" value="ECO:0007669"/>
    <property type="project" value="UniProtKB-EC"/>
</dbReference>
<dbReference type="FunFam" id="3.30.70.270:FF:000001">
    <property type="entry name" value="Diguanylate cyclase domain protein"/>
    <property type="match status" value="1"/>
</dbReference>
<evidence type="ECO:0000256" key="1">
    <source>
        <dbReference type="ARBA" id="ARBA00012528"/>
    </source>
</evidence>
<dbReference type="Gene3D" id="1.25.40.10">
    <property type="entry name" value="Tetratricopeptide repeat domain"/>
    <property type="match status" value="2"/>
</dbReference>
<dbReference type="Pfam" id="PF13424">
    <property type="entry name" value="TPR_12"/>
    <property type="match status" value="1"/>
</dbReference>
<dbReference type="SUPFAM" id="SSF48452">
    <property type="entry name" value="TPR-like"/>
    <property type="match status" value="2"/>
</dbReference>
<dbReference type="SUPFAM" id="SSF55073">
    <property type="entry name" value="Nucleotide cyclase"/>
    <property type="match status" value="1"/>
</dbReference>
<dbReference type="InterPro" id="IPR019734">
    <property type="entry name" value="TPR_rpt"/>
</dbReference>
<keyword evidence="5" id="KW-0808">Transferase</keyword>
<evidence type="ECO:0000259" key="4">
    <source>
        <dbReference type="PROSITE" id="PS50887"/>
    </source>
</evidence>
<dbReference type="PANTHER" id="PTHR45138:SF9">
    <property type="entry name" value="DIGUANYLATE CYCLASE DGCM-RELATED"/>
    <property type="match status" value="1"/>
</dbReference>
<evidence type="ECO:0000256" key="3">
    <source>
        <dbReference type="SAM" id="Coils"/>
    </source>
</evidence>
<dbReference type="InterPro" id="IPR043128">
    <property type="entry name" value="Rev_trsase/Diguanyl_cyclase"/>
</dbReference>
<name>A0AAU7F504_9NEIS</name>
<keyword evidence="5" id="KW-0548">Nucleotidyltransferase</keyword>
<feature type="coiled-coil region" evidence="3">
    <location>
        <begin position="272"/>
        <end position="299"/>
    </location>
</feature>
<gene>
    <name evidence="5" type="ORF">ABHF33_08750</name>
</gene>
<evidence type="ECO:0000313" key="5">
    <source>
        <dbReference type="EMBL" id="XBL99171.1"/>
    </source>
</evidence>
<dbReference type="Pfam" id="PF00990">
    <property type="entry name" value="GGDEF"/>
    <property type="match status" value="1"/>
</dbReference>
<dbReference type="InterPro" id="IPR050469">
    <property type="entry name" value="Diguanylate_Cyclase"/>
</dbReference>
<dbReference type="RefSeq" id="WP_348943607.1">
    <property type="nucleotide sequence ID" value="NZ_CP157355.1"/>
</dbReference>
<dbReference type="NCBIfam" id="TIGR00254">
    <property type="entry name" value="GGDEF"/>
    <property type="match status" value="1"/>
</dbReference>
<sequence>MLASDLRQFLPPQCCVPDDISRCLQQGRHLFASHCESSLILAQAALDSACTLEHSALQAEALILLGQSQQVLQQTDVALASFQRALVLGKRLESCAIQSVACEGLALCYQNLRQNPKALQAWLNALELGLQSGEPVRYIQAYLGIGSLYFQHENYEQACYYQAQAVEWSQLQDDRDLQAKARLHLAATLIKMNDYSLAEQLLQQTENILLLPVRLSWQAEINHYLGLIQMARQDWPRAEHYFQAAHALNVTTASRWGQTQSLISLGQLSALKGDLQAAIVHLQDALQLAEQQADDHLRQQIHAELSALYEAQGDYVRATAHHIEFHQFYLQLLKQNTSDQLDALSSRRLKQAEIKLQLLRSELEVKQLMQQRSLEHERMQQLENAAFHDALTGAFNRHALDEQLPVLLQQARQDGSTLCLIMIDFDHFKQVNDGYSHQVGDEVLKTGIRLLLALTRETDLLARFGGEEFVLILPRKNAQLARRVAERMRQEIEQFDWAALAPGLAVTISLGCAQWHSGMGIDDLMAAADQALYQAKHAGRNQVCLAPVPPTGAAQ</sequence>
<feature type="domain" description="GGDEF" evidence="4">
    <location>
        <begin position="416"/>
        <end position="548"/>
    </location>
</feature>
<organism evidence="5">
    <name type="scientific">Chitinibacter mangrovi</name>
    <dbReference type="NCBI Taxonomy" id="3153927"/>
    <lineage>
        <taxon>Bacteria</taxon>
        <taxon>Pseudomonadati</taxon>
        <taxon>Pseudomonadota</taxon>
        <taxon>Betaproteobacteria</taxon>
        <taxon>Neisseriales</taxon>
        <taxon>Chitinibacteraceae</taxon>
        <taxon>Chitinibacter</taxon>
    </lineage>
</organism>
<dbReference type="PROSITE" id="PS50887">
    <property type="entry name" value="GGDEF"/>
    <property type="match status" value="1"/>
</dbReference>
<evidence type="ECO:0000256" key="2">
    <source>
        <dbReference type="ARBA" id="ARBA00034247"/>
    </source>
</evidence>
<dbReference type="InterPro" id="IPR029787">
    <property type="entry name" value="Nucleotide_cyclase"/>
</dbReference>
<feature type="coiled-coil region" evidence="3">
    <location>
        <begin position="349"/>
        <end position="385"/>
    </location>
</feature>
<dbReference type="Gene3D" id="3.30.70.270">
    <property type="match status" value="1"/>
</dbReference>
<dbReference type="EMBL" id="CP157355">
    <property type="protein sequence ID" value="XBL99171.1"/>
    <property type="molecule type" value="Genomic_DNA"/>
</dbReference>
<reference evidence="5" key="1">
    <citation type="submission" date="2024-05" db="EMBL/GenBank/DDBJ databases">
        <authorList>
            <person name="Yang L."/>
            <person name="Pan L."/>
        </authorList>
    </citation>
    <scope>NUCLEOTIDE SEQUENCE</scope>
    <source>
        <strain evidence="5">FCG-7</strain>
    </source>
</reference>
<keyword evidence="3" id="KW-0175">Coiled coil</keyword>
<accession>A0AAU7F504</accession>
<dbReference type="SMART" id="SM00267">
    <property type="entry name" value="GGDEF"/>
    <property type="match status" value="1"/>
</dbReference>
<comment type="catalytic activity">
    <reaction evidence="2">
        <text>2 GTP = 3',3'-c-di-GMP + 2 diphosphate</text>
        <dbReference type="Rhea" id="RHEA:24898"/>
        <dbReference type="ChEBI" id="CHEBI:33019"/>
        <dbReference type="ChEBI" id="CHEBI:37565"/>
        <dbReference type="ChEBI" id="CHEBI:58805"/>
        <dbReference type="EC" id="2.7.7.65"/>
    </reaction>
</comment>